<organism evidence="2 3">
    <name type="scientific">Orchesella dallaii</name>
    <dbReference type="NCBI Taxonomy" id="48710"/>
    <lineage>
        <taxon>Eukaryota</taxon>
        <taxon>Metazoa</taxon>
        <taxon>Ecdysozoa</taxon>
        <taxon>Arthropoda</taxon>
        <taxon>Hexapoda</taxon>
        <taxon>Collembola</taxon>
        <taxon>Entomobryomorpha</taxon>
        <taxon>Entomobryoidea</taxon>
        <taxon>Orchesellidae</taxon>
        <taxon>Orchesellinae</taxon>
        <taxon>Orchesella</taxon>
    </lineage>
</organism>
<dbReference type="PANTHER" id="PTHR12563">
    <property type="entry name" value="GLYCEROL-3-PHOSPHATE ACYLTRANSFERASE"/>
    <property type="match status" value="1"/>
</dbReference>
<evidence type="ECO:0000313" key="2">
    <source>
        <dbReference type="EMBL" id="CAL8111468.1"/>
    </source>
</evidence>
<evidence type="ECO:0000259" key="1">
    <source>
        <dbReference type="SMART" id="SM00563"/>
    </source>
</evidence>
<dbReference type="InterPro" id="IPR022284">
    <property type="entry name" value="GPAT/DHAPAT"/>
</dbReference>
<proteinExistence type="predicted"/>
<protein>
    <recommendedName>
        <fullName evidence="1">Phospholipid/glycerol acyltransferase domain-containing protein</fullName>
    </recommendedName>
</protein>
<dbReference type="PANTHER" id="PTHR12563:SF23">
    <property type="entry name" value="BCDNA.GH07066"/>
    <property type="match status" value="1"/>
</dbReference>
<comment type="caution">
    <text evidence="2">The sequence shown here is derived from an EMBL/GenBank/DDBJ whole genome shotgun (WGS) entry which is preliminary data.</text>
</comment>
<keyword evidence="3" id="KW-1185">Reference proteome</keyword>
<dbReference type="SMART" id="SM00563">
    <property type="entry name" value="PlsC"/>
    <property type="match status" value="1"/>
</dbReference>
<dbReference type="EMBL" id="CAXLJM020000046">
    <property type="protein sequence ID" value="CAL8111468.1"/>
    <property type="molecule type" value="Genomic_DNA"/>
</dbReference>
<name>A0ABP1QU32_9HEXA</name>
<accession>A0ABP1QU32</accession>
<sequence>MAMEINVNRNIFARSRRDQERKKQRVMDMILEKETTSNHMYSFKLEPGTNGIPDRTETRPMPKCCDHCMVESAMASEDAKYLGLEDCFRPATMSSYNPTIVKMFPFYYHYLRMANLNKYKLPTFKQLEEDSNIVSLYPEEMFDQPNMLATTKNAILKEVRKLQVAAVWKRISEAFFRFSMWICQKLLSSHFESVLVHKAEIEMLKHVNQTQLPIVYIPTFRSKWDTTLILWTLAHHGIQPPLFMASHLGKSWFGKYFGAIGSSLKVKPDDRYSELRYSSALSLYLRHILRNGNPLLVNLECRRSRTGRPSAEVYGSEILKIISDEFSNGKIEDVYFVPMSISYEVLPEAKDILSSKRCSNGWNLFASVFQFFKWPFVPSSQKGKVRIDFAKPFCLREFTTSMKGNPKIQRCLVGEVESYFRSRDCAYLRWDSSESLNSVSSIYGELFPLYPDGNSNEDKSQATFLDVLNYHIMFEAGHCESVMPTHMLAFLLMKKHRNGVNLESLKADMIWLKKFLESCKKDFGFAIRNCDTESIILRAIHLLDGDVSCEWIENQATFEIKPVPETESLRRLDYYANYIFPLFVMKSIIATAIFSMCGTELTALRGFNQELCLKDEDFIYHCRRIYEVFAGAFLIHPSCMTIEAAIRKVVNRMADEGLLTLVIRQRRAYHWDEFSDEEDFYTGQENQQSIAIEQDFNMVPEEVKLYTSLENYQTLNFYRNLMTPYLDIYAFLASNLKALVNEETPFRSNEMLMNKFQDVLLTKLQESKEDFVNCRELLNKETVKSFLVSCEDHSIIYCRIEAKTLLKFYGLENSFNSEEKLDDLTNNILHYISK</sequence>
<evidence type="ECO:0000313" key="3">
    <source>
        <dbReference type="Proteomes" id="UP001642540"/>
    </source>
</evidence>
<dbReference type="Proteomes" id="UP001642540">
    <property type="component" value="Unassembled WGS sequence"/>
</dbReference>
<feature type="domain" description="Phospholipid/glycerol acyltransferase" evidence="1">
    <location>
        <begin position="214"/>
        <end position="344"/>
    </location>
</feature>
<reference evidence="2 3" key="1">
    <citation type="submission" date="2024-08" db="EMBL/GenBank/DDBJ databases">
        <authorList>
            <person name="Cucini C."/>
            <person name="Frati F."/>
        </authorList>
    </citation>
    <scope>NUCLEOTIDE SEQUENCE [LARGE SCALE GENOMIC DNA]</scope>
</reference>
<gene>
    <name evidence="2" type="ORF">ODALV1_LOCUS15064</name>
</gene>
<dbReference type="InterPro" id="IPR045520">
    <property type="entry name" value="GPAT/DHAPAT_C"/>
</dbReference>
<dbReference type="Pfam" id="PF19277">
    <property type="entry name" value="GPAT_C"/>
    <property type="match status" value="1"/>
</dbReference>
<dbReference type="InterPro" id="IPR002123">
    <property type="entry name" value="Plipid/glycerol_acylTrfase"/>
</dbReference>
<dbReference type="Pfam" id="PF01553">
    <property type="entry name" value="Acyltransferase"/>
    <property type="match status" value="1"/>
</dbReference>